<dbReference type="RefSeq" id="WP_137402837.1">
    <property type="nucleotide sequence ID" value="NZ_BMIU01000013.1"/>
</dbReference>
<sequence>MSKVTIYHNPRCGKSRDTLKLIQEKVSDDDIKVIKYLEDVPSEGELKDILTILGINAEDLVRKNEKVWKENFKGMDFSEEELIKVMVQNPKLIERPIVIKDGKAVIGRPPEQVHSIL</sequence>
<dbReference type="PANTHER" id="PTHR30041:SF4">
    <property type="entry name" value="ARSENATE REDUCTASE"/>
    <property type="match status" value="1"/>
</dbReference>
<comment type="similarity">
    <text evidence="1 3">Belongs to the ArsC family.</text>
</comment>
<keyword evidence="5" id="KW-1185">Reference proteome</keyword>
<proteinExistence type="inferred from homology"/>
<evidence type="ECO:0000256" key="3">
    <source>
        <dbReference type="PROSITE-ProRule" id="PRU01282"/>
    </source>
</evidence>
<reference evidence="5" key="1">
    <citation type="journal article" date="2019" name="Int. J. Syst. Evol. Microbiol.">
        <title>The Global Catalogue of Microorganisms (GCM) 10K type strain sequencing project: providing services to taxonomists for standard genome sequencing and annotation.</title>
        <authorList>
            <consortium name="The Broad Institute Genomics Platform"/>
            <consortium name="The Broad Institute Genome Sequencing Center for Infectious Disease"/>
            <person name="Wu L."/>
            <person name="Ma J."/>
        </authorList>
    </citation>
    <scope>NUCLEOTIDE SEQUENCE [LARGE SCALE GENOMIC DNA]</scope>
    <source>
        <strain evidence="5">CGMCC 1.15407</strain>
    </source>
</reference>
<evidence type="ECO:0008006" key="6">
    <source>
        <dbReference type="Google" id="ProtNLM"/>
    </source>
</evidence>
<name>A0ABQ1V5N0_9BACT</name>
<dbReference type="InterPro" id="IPR006660">
    <property type="entry name" value="Arsenate_reductase-like"/>
</dbReference>
<protein>
    <recommendedName>
        <fullName evidence="6">Arsenate reductase</fullName>
    </recommendedName>
</protein>
<dbReference type="Pfam" id="PF03960">
    <property type="entry name" value="ArsC"/>
    <property type="match status" value="1"/>
</dbReference>
<dbReference type="SUPFAM" id="SSF52833">
    <property type="entry name" value="Thioredoxin-like"/>
    <property type="match status" value="1"/>
</dbReference>
<comment type="caution">
    <text evidence="4">The sequence shown here is derived from an EMBL/GenBank/DDBJ whole genome shotgun (WGS) entry which is preliminary data.</text>
</comment>
<keyword evidence="2" id="KW-0560">Oxidoreductase</keyword>
<dbReference type="InterPro" id="IPR036249">
    <property type="entry name" value="Thioredoxin-like_sf"/>
</dbReference>
<dbReference type="NCBIfam" id="TIGR00014">
    <property type="entry name" value="arsC"/>
    <property type="match status" value="1"/>
</dbReference>
<evidence type="ECO:0000313" key="5">
    <source>
        <dbReference type="Proteomes" id="UP000647339"/>
    </source>
</evidence>
<dbReference type="EMBL" id="BMIU01000013">
    <property type="protein sequence ID" value="GGF37027.1"/>
    <property type="molecule type" value="Genomic_DNA"/>
</dbReference>
<dbReference type="PROSITE" id="PS51353">
    <property type="entry name" value="ARSC"/>
    <property type="match status" value="1"/>
</dbReference>
<dbReference type="Gene3D" id="3.40.30.10">
    <property type="entry name" value="Glutaredoxin"/>
    <property type="match status" value="1"/>
</dbReference>
<accession>A0ABQ1V5N0</accession>
<evidence type="ECO:0000256" key="2">
    <source>
        <dbReference type="ARBA" id="ARBA00023002"/>
    </source>
</evidence>
<evidence type="ECO:0000256" key="1">
    <source>
        <dbReference type="ARBA" id="ARBA00007198"/>
    </source>
</evidence>
<evidence type="ECO:0000313" key="4">
    <source>
        <dbReference type="EMBL" id="GGF37027.1"/>
    </source>
</evidence>
<dbReference type="PANTHER" id="PTHR30041">
    <property type="entry name" value="ARSENATE REDUCTASE"/>
    <property type="match status" value="1"/>
</dbReference>
<dbReference type="Proteomes" id="UP000647339">
    <property type="component" value="Unassembled WGS sequence"/>
</dbReference>
<dbReference type="InterPro" id="IPR006659">
    <property type="entry name" value="Arsenate_reductase"/>
</dbReference>
<organism evidence="4 5">
    <name type="scientific">Echinicola rosea</name>
    <dbReference type="NCBI Taxonomy" id="1807691"/>
    <lineage>
        <taxon>Bacteria</taxon>
        <taxon>Pseudomonadati</taxon>
        <taxon>Bacteroidota</taxon>
        <taxon>Cytophagia</taxon>
        <taxon>Cytophagales</taxon>
        <taxon>Cyclobacteriaceae</taxon>
        <taxon>Echinicola</taxon>
    </lineage>
</organism>
<gene>
    <name evidence="4" type="primary">yfgD</name>
    <name evidence="4" type="ORF">GCM10011339_26950</name>
</gene>
<dbReference type="CDD" id="cd03034">
    <property type="entry name" value="ArsC_ArsC"/>
    <property type="match status" value="1"/>
</dbReference>